<dbReference type="InterPro" id="IPR033120">
    <property type="entry name" value="HOTDOG_ACOT"/>
</dbReference>
<dbReference type="EMBL" id="CP036279">
    <property type="protein sequence ID" value="QDU62482.1"/>
    <property type="molecule type" value="Genomic_DNA"/>
</dbReference>
<dbReference type="InterPro" id="IPR029069">
    <property type="entry name" value="HotDog_dom_sf"/>
</dbReference>
<organism evidence="4 5">
    <name type="scientific">Kolteria novifilia</name>
    <dbReference type="NCBI Taxonomy" id="2527975"/>
    <lineage>
        <taxon>Bacteria</taxon>
        <taxon>Pseudomonadati</taxon>
        <taxon>Planctomycetota</taxon>
        <taxon>Planctomycetia</taxon>
        <taxon>Kolteriales</taxon>
        <taxon>Kolteriaceae</taxon>
        <taxon>Kolteria</taxon>
    </lineage>
</organism>
<feature type="domain" description="HotDog ACOT-type" evidence="3">
    <location>
        <begin position="56"/>
        <end position="167"/>
    </location>
</feature>
<evidence type="ECO:0000313" key="5">
    <source>
        <dbReference type="Proteomes" id="UP000317093"/>
    </source>
</evidence>
<keyword evidence="5" id="KW-1185">Reference proteome</keyword>
<dbReference type="SUPFAM" id="SSF54637">
    <property type="entry name" value="Thioesterase/thiol ester dehydrase-isomerase"/>
    <property type="match status" value="1"/>
</dbReference>
<protein>
    <recommendedName>
        <fullName evidence="3">HotDog ACOT-type domain-containing protein</fullName>
    </recommendedName>
</protein>
<sequence>MEIGFGRPERAEGSRGGADNPTGQRTRQAAPTWLGEHLAIGWDFPMMGSENGYDIDVMTTLSHRLILPGDANHYGTLYAGSLLRIALESAYAAAYRYVGREANIVLRRVLNLECYYPVPTGNVVEILGTPLHLTRAYMVIGLIGSPLEDRDGPWMDGLMGFAQVGADGKPAPFPDGLEVCSKGQRWDALLDRLEKLIHLR</sequence>
<dbReference type="AlphaFoldDB" id="A0A518B6C7"/>
<name>A0A518B6C7_9BACT</name>
<keyword evidence="1" id="KW-0378">Hydrolase</keyword>
<evidence type="ECO:0000259" key="3">
    <source>
        <dbReference type="PROSITE" id="PS51770"/>
    </source>
</evidence>
<gene>
    <name evidence="4" type="ORF">Pan216_33490</name>
</gene>
<dbReference type="GO" id="GO:0016787">
    <property type="term" value="F:hydrolase activity"/>
    <property type="evidence" value="ECO:0007669"/>
    <property type="project" value="UniProtKB-KW"/>
</dbReference>
<dbReference type="PROSITE" id="PS51770">
    <property type="entry name" value="HOTDOG_ACOT"/>
    <property type="match status" value="1"/>
</dbReference>
<evidence type="ECO:0000313" key="4">
    <source>
        <dbReference type="EMBL" id="QDU62482.1"/>
    </source>
</evidence>
<proteinExistence type="predicted"/>
<dbReference type="KEGG" id="knv:Pan216_33490"/>
<evidence type="ECO:0000256" key="1">
    <source>
        <dbReference type="PROSITE-ProRule" id="PRU01106"/>
    </source>
</evidence>
<accession>A0A518B6C7</accession>
<evidence type="ECO:0000256" key="2">
    <source>
        <dbReference type="SAM" id="MobiDB-lite"/>
    </source>
</evidence>
<dbReference type="Proteomes" id="UP000317093">
    <property type="component" value="Chromosome"/>
</dbReference>
<dbReference type="Gene3D" id="3.10.129.10">
    <property type="entry name" value="Hotdog Thioesterase"/>
    <property type="match status" value="1"/>
</dbReference>
<feature type="region of interest" description="Disordered" evidence="2">
    <location>
        <begin position="1"/>
        <end position="28"/>
    </location>
</feature>
<reference evidence="4 5" key="1">
    <citation type="submission" date="2019-02" db="EMBL/GenBank/DDBJ databases">
        <title>Deep-cultivation of Planctomycetes and their phenomic and genomic characterization uncovers novel biology.</title>
        <authorList>
            <person name="Wiegand S."/>
            <person name="Jogler M."/>
            <person name="Boedeker C."/>
            <person name="Pinto D."/>
            <person name="Vollmers J."/>
            <person name="Rivas-Marin E."/>
            <person name="Kohn T."/>
            <person name="Peeters S.H."/>
            <person name="Heuer A."/>
            <person name="Rast P."/>
            <person name="Oberbeckmann S."/>
            <person name="Bunk B."/>
            <person name="Jeske O."/>
            <person name="Meyerdierks A."/>
            <person name="Storesund J.E."/>
            <person name="Kallscheuer N."/>
            <person name="Luecker S."/>
            <person name="Lage O.M."/>
            <person name="Pohl T."/>
            <person name="Merkel B.J."/>
            <person name="Hornburger P."/>
            <person name="Mueller R.-W."/>
            <person name="Bruemmer F."/>
            <person name="Labrenz M."/>
            <person name="Spormann A.M."/>
            <person name="Op den Camp H."/>
            <person name="Overmann J."/>
            <person name="Amann R."/>
            <person name="Jetten M.S.M."/>
            <person name="Mascher T."/>
            <person name="Medema M.H."/>
            <person name="Devos D.P."/>
            <person name="Kaster A.-K."/>
            <person name="Ovreas L."/>
            <person name="Rohde M."/>
            <person name="Galperin M.Y."/>
            <person name="Jogler C."/>
        </authorList>
    </citation>
    <scope>NUCLEOTIDE SEQUENCE [LARGE SCALE GENOMIC DNA]</scope>
    <source>
        <strain evidence="4 5">Pan216</strain>
    </source>
</reference>